<dbReference type="FunFam" id="3.30.70.270:FF:000020">
    <property type="entry name" value="Transposon Tf2-6 polyprotein-like Protein"/>
    <property type="match status" value="1"/>
</dbReference>
<evidence type="ECO:0000256" key="2">
    <source>
        <dbReference type="ARBA" id="ARBA00022679"/>
    </source>
</evidence>
<dbReference type="NCBIfam" id="TIGR00756">
    <property type="entry name" value="PPR"/>
    <property type="match status" value="2"/>
</dbReference>
<dbReference type="Pfam" id="PF08284">
    <property type="entry name" value="RVP_2"/>
    <property type="match status" value="1"/>
</dbReference>
<feature type="repeat" description="PPR" evidence="9">
    <location>
        <begin position="193"/>
        <end position="227"/>
    </location>
</feature>
<evidence type="ECO:0000256" key="10">
    <source>
        <dbReference type="SAM" id="MobiDB-lite"/>
    </source>
</evidence>
<evidence type="ECO:0000256" key="8">
    <source>
        <dbReference type="ARBA" id="ARBA00022918"/>
    </source>
</evidence>
<feature type="domain" description="Integrase catalytic" evidence="13">
    <location>
        <begin position="1691"/>
        <end position="1853"/>
    </location>
</feature>
<dbReference type="Pfam" id="PF17921">
    <property type="entry name" value="Integrase_H2C2"/>
    <property type="match status" value="1"/>
</dbReference>
<dbReference type="InterPro" id="IPR016197">
    <property type="entry name" value="Chromo-like_dom_sf"/>
</dbReference>
<dbReference type="InterPro" id="IPR001584">
    <property type="entry name" value="Integrase_cat-core"/>
</dbReference>
<dbReference type="SUPFAM" id="SSF50630">
    <property type="entry name" value="Acid proteases"/>
    <property type="match status" value="1"/>
</dbReference>
<dbReference type="InterPro" id="IPR056924">
    <property type="entry name" value="SH3_Tf2-1"/>
</dbReference>
<reference evidence="14 15" key="1">
    <citation type="submission" date="2019-08" db="EMBL/GenBank/DDBJ databases">
        <title>Draft genome sequences of two oriental melons (Cucumis melo L. var makuwa).</title>
        <authorList>
            <person name="Kwon S.-Y."/>
        </authorList>
    </citation>
    <scope>NUCLEOTIDE SEQUENCE [LARGE SCALE GENOMIC DNA]</scope>
    <source>
        <strain evidence="15">cv. SW 3</strain>
        <tissue evidence="14">Leaf</tissue>
    </source>
</reference>
<dbReference type="InterPro" id="IPR041577">
    <property type="entry name" value="RT_RNaseH_2"/>
</dbReference>
<dbReference type="Gene3D" id="3.30.420.10">
    <property type="entry name" value="Ribonuclease H-like superfamily/Ribonuclease H"/>
    <property type="match status" value="1"/>
</dbReference>
<dbReference type="GO" id="GO:0008233">
    <property type="term" value="F:peptidase activity"/>
    <property type="evidence" value="ECO:0007669"/>
    <property type="project" value="UniProtKB-KW"/>
</dbReference>
<dbReference type="InterPro" id="IPR005162">
    <property type="entry name" value="Retrotrans_gag_dom"/>
</dbReference>
<dbReference type="PANTHER" id="PTHR47581:SF2">
    <property type="entry name" value="OS09G0431600 PROTEIN"/>
    <property type="match status" value="1"/>
</dbReference>
<feature type="repeat" description="PPR" evidence="9">
    <location>
        <begin position="116"/>
        <end position="146"/>
    </location>
</feature>
<dbReference type="SUPFAM" id="SSF54160">
    <property type="entry name" value="Chromo domain-like"/>
    <property type="match status" value="1"/>
</dbReference>
<dbReference type="Pfam" id="PF17919">
    <property type="entry name" value="RT_RNaseH_2"/>
    <property type="match status" value="1"/>
</dbReference>
<keyword evidence="5" id="KW-0677">Repeat</keyword>
<gene>
    <name evidence="14" type="ORF">E6C27_scaffold92G003050</name>
</gene>
<dbReference type="Gene3D" id="2.40.70.10">
    <property type="entry name" value="Acid Proteases"/>
    <property type="match status" value="1"/>
</dbReference>
<feature type="domain" description="Chromo" evidence="11">
    <location>
        <begin position="1997"/>
        <end position="2077"/>
    </location>
</feature>
<evidence type="ECO:0000256" key="1">
    <source>
        <dbReference type="ARBA" id="ARBA00022670"/>
    </source>
</evidence>
<dbReference type="InterPro" id="IPR041588">
    <property type="entry name" value="Integrase_H2C2"/>
</dbReference>
<feature type="domain" description="Reverse transcriptase" evidence="12">
    <location>
        <begin position="1173"/>
        <end position="1352"/>
    </location>
</feature>
<evidence type="ECO:0000256" key="7">
    <source>
        <dbReference type="ARBA" id="ARBA00022801"/>
    </source>
</evidence>
<dbReference type="GO" id="GO:0015074">
    <property type="term" value="P:DNA integration"/>
    <property type="evidence" value="ECO:0007669"/>
    <property type="project" value="InterPro"/>
</dbReference>
<dbReference type="InterPro" id="IPR043502">
    <property type="entry name" value="DNA/RNA_pol_sf"/>
</dbReference>
<dbReference type="CDD" id="cd09274">
    <property type="entry name" value="RNase_HI_RT_Ty3"/>
    <property type="match status" value="1"/>
</dbReference>
<evidence type="ECO:0000256" key="4">
    <source>
        <dbReference type="ARBA" id="ARBA00022722"/>
    </source>
</evidence>
<dbReference type="InterPro" id="IPR046342">
    <property type="entry name" value="CBS_dom_sf"/>
</dbReference>
<dbReference type="Pfam" id="PF13041">
    <property type="entry name" value="PPR_2"/>
    <property type="match status" value="2"/>
</dbReference>
<dbReference type="PROSITE" id="PS50878">
    <property type="entry name" value="RT_POL"/>
    <property type="match status" value="1"/>
</dbReference>
<feature type="region of interest" description="Disordered" evidence="10">
    <location>
        <begin position="2056"/>
        <end position="2127"/>
    </location>
</feature>
<dbReference type="Pfam" id="PF24626">
    <property type="entry name" value="SH3_Tf2-1"/>
    <property type="match status" value="1"/>
</dbReference>
<dbReference type="Gene3D" id="3.10.20.370">
    <property type="match status" value="1"/>
</dbReference>
<feature type="compositionally biased region" description="Basic and acidic residues" evidence="10">
    <location>
        <begin position="464"/>
        <end position="481"/>
    </location>
</feature>
<dbReference type="SUPFAM" id="SSF54631">
    <property type="entry name" value="CBS-domain pair"/>
    <property type="match status" value="1"/>
</dbReference>
<dbReference type="Gene3D" id="3.10.10.10">
    <property type="entry name" value="HIV Type 1 Reverse Transcriptase, subunit A, domain 1"/>
    <property type="match status" value="1"/>
</dbReference>
<dbReference type="Gene3D" id="3.30.70.270">
    <property type="match status" value="2"/>
</dbReference>
<proteinExistence type="predicted"/>
<protein>
    <submittedName>
        <fullName evidence="14">Ty3/gypsy retrotransposon protein</fullName>
    </submittedName>
</protein>
<keyword evidence="6" id="KW-0255">Endonuclease</keyword>
<sequence length="2269" mass="258150">MLPIASFSSRHLALYTSNSTNVFSCSLPSRTATSRRPRDSPRSPNLKRLTSRVVRLTRRKRLHQVFEEIEIAKRRYGKLNTIVMNAVLEACVHCGDIDLALRTFNEMSKPDSCGLDNVSYGTLLKGLGEARKIDEAFQLLESVEEGTAIGGPTLSAPLIYGLLNALIEAGDMRRANGLIARYGYLLREGGNLSISVYNLLMKGYISSGVPQAALAMYNEMLNLELKPDRLTYNTLISACVKINKLDAAMHFFEEMKERADKYDQEDVFPDVVTYTTLLKSFGILKDVHLVHKIVLEMKSCHGLSIDRTAYTAMIDALVNCGSINGNLSLVAGALSLFGELLKLSGWNLELRPKPHLYLTLMRVFSSRGDYRMVKCLHRRMWLDSSGTISLGYQEEADHLLMEAALNDNQIDVAIEKLSTIIKKWKGISWTSRGGSVALRIEALLGLTKSFFSPCIFPRNKKKHEANERETSGEKDHSHEANPEVTRVGGEESKEDGGPERGTHSYKRKEQGSVLTFWYQSIIPGQNMSTTKATEERLEAVEMGMKRLPMIEENLALLAKSITEMNSQIDKQAQQQQVILKYIEEIVRDDSPVRRTEEGSTSKVTMAEATYPATTEEPKIDVKTEEERPVDRSKFKKVEMPVFDGTDPDSWLFRADRYFKIHNLTDSERLTVAVISFDGPALDWYRSQEEREAFTGWDDLKLKMLVRFRATREGTLVGRFLTIKQESTVEEYRNRFDKLLAPVASLPTVVLEETFMNGLNPWLKSEVETLEPIGLAQMMKLALKIENREMVRRECGLISAYDSKMGHKQTQAKSPIAAATKEGTASGSWPMRTITLREVGTGDNRREGPTKRLSDAEFQARREKGLCFRCGEKYFAGHRCKSKEHKELRMLVVKEGGEELEIVEEEFFDAETEMKPAEVPNVENLNIELSLNSVVGLNNPGTMKVKGKVGGEEVVILIDCGATHNFIAEDLVTRLGLALQETPNYGVILGSGTAVKGKGMCRSVEVQLDGWKVTDSFLPLQLGGVDMILGMQWLHSLGVTEVDWKRLVLTFHHQGKKVVIRGDPSLIKTRVSLKNLMKTWGADDQGFLVECRTLECGKLEDEQDQGRGKVEAEPIATLLKQFARVFEWPATLPPQRTIEHHIYLKSGTDPVNVRPYRYAHHQKEEMERLVDEMLSSGIIRPSKSPYSSPVLLVRKKDGSWRFCVDYRALNNVTIPDKFPIPVIEELFDELKGASVFSKLDLKAGYHQIRMCPEDIEKTAFRTHEGHYEFLVMPFGLTNAPSTFQALMNQVFKPYLRRFVLVFFDDILIYSQGMDEHVQHLEVVLGLLQDRELFVNMEKCSFAKPRISYLGHFISEQGLEADPEKIRAVSEWPTPTNVREVRGFLGLTGYYRRFVKNYGTIAAPLTQLLKKGTYKWDAEAEGAFNKLKKAMMTLPVLTMPDFNLPFEIESDASGVGVGAVLTQCRKPVAYFSKTLSMRDRARPVYERELLAVVLAVQRWRPYLLGRKFTVKTDQRSLKFLLEQRVVQPQYQKWVAKLLGYSFEVVYQPGLENKAADALSRVPPAVHLSQITAPPMIDMEIIKEETKLDPALQEITRILEEGMEIPHYTLQQGVLKFKGRLVIPNKSTLIPTILHTYHDSVFGGHSGFLRTYKRLTGEIYWKGMKKDIMRYCEECAICQRNKSSALSPAGLLMPLEIPDAIWSDISMDFIEGLPKSKGWDVIFVVVDRLSKYGHFLLLKHPFSAKVVAETFVKEVVRLHGYPRSIVSDRDKVFLSHFWKELFRLAGTKLNRSSSYHPQSDGQTEVVNKSIETYLRCFCGEKPAEWSQWLHWAEYWYNTTYHSSIGITPFQAVYGRLPPPLIYYGDMETPNSTLDQQLKDRDITLGALKEHLKLAQERMKKHADHKRREVEFQEGDMVFLKLRPYRQTSLRKKRNEKLSPKFFGPYRVLERIGKVAYKLELPAAAAIHPVFHVSQLKKAVGKGETVQPLNPYMNANHEWITRPEEVYSYRKNPATKEWEALISWKGLPPHEATWESCTDMKYQFPDFHLEDKVDLEEESDARPPILFTYHRKNKKKHEANERETSGEKDHSHEANPEVTRVGGEESKEDGGLERGTHTQEQAPPERGGWHQVNLGAPIESVMMPFKAVQPLNGSLLLKEVVMRFFDKSVVPIIDDWGRCIGLLHREDCTELDAPLWKMMRSPPPGVTTTALIGHVANLILQKRYKMVVVVRHSKFSMYYGSSLRALGVFTIEQLYGFMSPIPMPHRPNVPRKT</sequence>
<evidence type="ECO:0000313" key="15">
    <source>
        <dbReference type="Proteomes" id="UP000321393"/>
    </source>
</evidence>
<dbReference type="InterPro" id="IPR002885">
    <property type="entry name" value="PPR_rpt"/>
</dbReference>
<dbReference type="InterPro" id="IPR000477">
    <property type="entry name" value="RT_dom"/>
</dbReference>
<feature type="compositionally biased region" description="Basic and acidic residues" evidence="10">
    <location>
        <begin position="2098"/>
        <end position="2113"/>
    </location>
</feature>
<dbReference type="Gene3D" id="1.10.340.70">
    <property type="match status" value="1"/>
</dbReference>
<name>A0A5A7T725_CUCMM</name>
<feature type="region of interest" description="Disordered" evidence="10">
    <location>
        <begin position="461"/>
        <end position="506"/>
    </location>
</feature>
<dbReference type="Pfam" id="PF03732">
    <property type="entry name" value="Retrotrans_gag"/>
    <property type="match status" value="1"/>
</dbReference>
<dbReference type="InterPro" id="IPR000953">
    <property type="entry name" value="Chromo/chromo_shadow_dom"/>
</dbReference>
<keyword evidence="2" id="KW-0808">Transferase</keyword>
<dbReference type="Pfam" id="PF00078">
    <property type="entry name" value="RVT_1"/>
    <property type="match status" value="1"/>
</dbReference>
<dbReference type="InterPro" id="IPR021109">
    <property type="entry name" value="Peptidase_aspartic_dom_sf"/>
</dbReference>
<keyword evidence="7" id="KW-0378">Hydrolase</keyword>
<keyword evidence="4" id="KW-0540">Nuclease</keyword>
<dbReference type="GO" id="GO:0003964">
    <property type="term" value="F:RNA-directed DNA polymerase activity"/>
    <property type="evidence" value="ECO:0007669"/>
    <property type="project" value="UniProtKB-KW"/>
</dbReference>
<evidence type="ECO:0000256" key="9">
    <source>
        <dbReference type="PROSITE-ProRule" id="PRU00708"/>
    </source>
</evidence>
<feature type="compositionally biased region" description="Basic and acidic residues" evidence="10">
    <location>
        <begin position="488"/>
        <end position="506"/>
    </location>
</feature>
<dbReference type="PROSITE" id="PS50013">
    <property type="entry name" value="CHROMO_2"/>
    <property type="match status" value="1"/>
</dbReference>
<dbReference type="GO" id="GO:0004519">
    <property type="term" value="F:endonuclease activity"/>
    <property type="evidence" value="ECO:0007669"/>
    <property type="project" value="UniProtKB-KW"/>
</dbReference>
<dbReference type="Gene3D" id="1.25.40.10">
    <property type="entry name" value="Tetratricopeptide repeat domain"/>
    <property type="match status" value="3"/>
</dbReference>
<dbReference type="CDD" id="cd00303">
    <property type="entry name" value="retropepsin_like"/>
    <property type="match status" value="1"/>
</dbReference>
<dbReference type="InterPro" id="IPR012337">
    <property type="entry name" value="RNaseH-like_sf"/>
</dbReference>
<evidence type="ECO:0000256" key="6">
    <source>
        <dbReference type="ARBA" id="ARBA00022759"/>
    </source>
</evidence>
<feature type="repeat" description="PPR" evidence="9">
    <location>
        <begin position="228"/>
        <end position="258"/>
    </location>
</feature>
<dbReference type="FunFam" id="1.10.340.70:FF:000001">
    <property type="entry name" value="Retrovirus-related Pol polyprotein from transposon gypsy-like Protein"/>
    <property type="match status" value="1"/>
</dbReference>
<organism evidence="14 15">
    <name type="scientific">Cucumis melo var. makuwa</name>
    <name type="common">Oriental melon</name>
    <dbReference type="NCBI Taxonomy" id="1194695"/>
    <lineage>
        <taxon>Eukaryota</taxon>
        <taxon>Viridiplantae</taxon>
        <taxon>Streptophyta</taxon>
        <taxon>Embryophyta</taxon>
        <taxon>Tracheophyta</taxon>
        <taxon>Spermatophyta</taxon>
        <taxon>Magnoliopsida</taxon>
        <taxon>eudicotyledons</taxon>
        <taxon>Gunneridae</taxon>
        <taxon>Pentapetalae</taxon>
        <taxon>rosids</taxon>
        <taxon>fabids</taxon>
        <taxon>Cucurbitales</taxon>
        <taxon>Cucurbitaceae</taxon>
        <taxon>Benincaseae</taxon>
        <taxon>Cucumis</taxon>
    </lineage>
</organism>
<dbReference type="InterPro" id="IPR036397">
    <property type="entry name" value="RNaseH_sf"/>
</dbReference>
<dbReference type="FunFam" id="3.10.10.10:FF:000007">
    <property type="entry name" value="Retrovirus-related Pol polyprotein from transposon 17.6-like Protein"/>
    <property type="match status" value="1"/>
</dbReference>
<evidence type="ECO:0000259" key="11">
    <source>
        <dbReference type="PROSITE" id="PS50013"/>
    </source>
</evidence>
<feature type="compositionally biased region" description="Basic and acidic residues" evidence="10">
    <location>
        <begin position="2074"/>
        <end position="2091"/>
    </location>
</feature>
<dbReference type="Proteomes" id="UP000321393">
    <property type="component" value="Unassembled WGS sequence"/>
</dbReference>
<dbReference type="PROSITE" id="PS51375">
    <property type="entry name" value="PPR"/>
    <property type="match status" value="3"/>
</dbReference>
<dbReference type="InterPro" id="IPR043128">
    <property type="entry name" value="Rev_trsase/Diguanyl_cyclase"/>
</dbReference>
<keyword evidence="1" id="KW-0645">Protease</keyword>
<dbReference type="OrthoDB" id="185373at2759"/>
<evidence type="ECO:0000256" key="3">
    <source>
        <dbReference type="ARBA" id="ARBA00022695"/>
    </source>
</evidence>
<dbReference type="InterPro" id="IPR044781">
    <property type="entry name" value="At5g10690-like"/>
</dbReference>
<dbReference type="EMBL" id="SSTE01018688">
    <property type="protein sequence ID" value="KAA0038753.1"/>
    <property type="molecule type" value="Genomic_DNA"/>
</dbReference>
<evidence type="ECO:0000313" key="14">
    <source>
        <dbReference type="EMBL" id="KAA0038753.1"/>
    </source>
</evidence>
<dbReference type="InterPro" id="IPR011990">
    <property type="entry name" value="TPR-like_helical_dom_sf"/>
</dbReference>
<dbReference type="PANTHER" id="PTHR47581">
    <property type="entry name" value="OS09G0431600 PROTEIN"/>
    <property type="match status" value="1"/>
</dbReference>
<keyword evidence="3" id="KW-0548">Nucleotidyltransferase</keyword>
<dbReference type="PROSITE" id="PS50994">
    <property type="entry name" value="INTEGRASE"/>
    <property type="match status" value="1"/>
</dbReference>
<dbReference type="GO" id="GO:0006508">
    <property type="term" value="P:proteolysis"/>
    <property type="evidence" value="ECO:0007669"/>
    <property type="project" value="UniProtKB-KW"/>
</dbReference>
<accession>A0A5A7T725</accession>
<evidence type="ECO:0000259" key="13">
    <source>
        <dbReference type="PROSITE" id="PS50994"/>
    </source>
</evidence>
<comment type="caution">
    <text evidence="14">The sequence shown here is derived from an EMBL/GenBank/DDBJ whole genome shotgun (WGS) entry which is preliminary data.</text>
</comment>
<dbReference type="CDD" id="cd01647">
    <property type="entry name" value="RT_LTR"/>
    <property type="match status" value="1"/>
</dbReference>
<keyword evidence="8" id="KW-0695">RNA-directed DNA polymerase</keyword>
<evidence type="ECO:0000256" key="5">
    <source>
        <dbReference type="ARBA" id="ARBA00022737"/>
    </source>
</evidence>
<evidence type="ECO:0000259" key="12">
    <source>
        <dbReference type="PROSITE" id="PS50878"/>
    </source>
</evidence>
<dbReference type="GO" id="GO:0003676">
    <property type="term" value="F:nucleic acid binding"/>
    <property type="evidence" value="ECO:0007669"/>
    <property type="project" value="InterPro"/>
</dbReference>
<dbReference type="SUPFAM" id="SSF53098">
    <property type="entry name" value="Ribonuclease H-like"/>
    <property type="match status" value="1"/>
</dbReference>
<dbReference type="SUPFAM" id="SSF56672">
    <property type="entry name" value="DNA/RNA polymerases"/>
    <property type="match status" value="1"/>
</dbReference>
<dbReference type="Pfam" id="PF13812">
    <property type="entry name" value="PPR_3"/>
    <property type="match status" value="1"/>
</dbReference>